<keyword evidence="2" id="KW-0732">Signal</keyword>
<dbReference type="Pfam" id="PF02557">
    <property type="entry name" value="VanY"/>
    <property type="match status" value="1"/>
</dbReference>
<proteinExistence type="predicted"/>
<dbReference type="Gene3D" id="3.30.1380.10">
    <property type="match status" value="1"/>
</dbReference>
<name>A0ABY4EGF9_9BACI</name>
<feature type="chain" id="PRO_5045385725" evidence="2">
    <location>
        <begin position="23"/>
        <end position="296"/>
    </location>
</feature>
<accession>A0ABY4EGF9</accession>
<feature type="compositionally biased region" description="Polar residues" evidence="1">
    <location>
        <begin position="52"/>
        <end position="61"/>
    </location>
</feature>
<sequence length="296" mass="33001">MNKKLLILAAVLSIGLSGCSLDQFTGEDESSSANPSSSESKGKEEKEAPDTKNGQHSTTNDGEGKSAGSGKENNTSQNEGSSEKDNEKNQSQPTSKDEVITVNNPTSMEVVVNKKRKLPDGYTPPDLTVPNVPFYFKEYLPKKQMRKVAARALEDLFAGAKQSGIDLVAASGYRSYERQKSIYQSNVKAYGKEHADKFSARPGTSEHQTGLAMDLTSAQMSFKLEQSFRQTDEGEWLAKHAHEYGFIIRYQKGKSDITGYSYEPWHVRYVGKDLATQIYQQDDTLEEFFGFRPYKQ</sequence>
<organism evidence="4 5">
    <name type="scientific">Halobacillus salinarum</name>
    <dbReference type="NCBI Taxonomy" id="2932257"/>
    <lineage>
        <taxon>Bacteria</taxon>
        <taxon>Bacillati</taxon>
        <taxon>Bacillota</taxon>
        <taxon>Bacilli</taxon>
        <taxon>Bacillales</taxon>
        <taxon>Bacillaceae</taxon>
        <taxon>Halobacillus</taxon>
    </lineage>
</organism>
<keyword evidence="5" id="KW-1185">Reference proteome</keyword>
<feature type="signal peptide" evidence="2">
    <location>
        <begin position="1"/>
        <end position="22"/>
    </location>
</feature>
<dbReference type="Proteomes" id="UP000831787">
    <property type="component" value="Chromosome"/>
</dbReference>
<evidence type="ECO:0000313" key="5">
    <source>
        <dbReference type="Proteomes" id="UP000831787"/>
    </source>
</evidence>
<feature type="compositionally biased region" description="Basic and acidic residues" evidence="1">
    <location>
        <begin position="40"/>
        <end position="50"/>
    </location>
</feature>
<feature type="region of interest" description="Disordered" evidence="1">
    <location>
        <begin position="20"/>
        <end position="106"/>
    </location>
</feature>
<dbReference type="PANTHER" id="PTHR34385:SF1">
    <property type="entry name" value="PEPTIDOGLYCAN L-ALANYL-D-GLUTAMATE ENDOPEPTIDASE CWLK"/>
    <property type="match status" value="1"/>
</dbReference>
<dbReference type="CDD" id="cd14852">
    <property type="entry name" value="LD-carboxypeptidase"/>
    <property type="match status" value="1"/>
</dbReference>
<gene>
    <name evidence="4" type="ORF">MUN89_16700</name>
</gene>
<protein>
    <submittedName>
        <fullName evidence="4">M15 family metallopeptidase</fullName>
    </submittedName>
</protein>
<dbReference type="RefSeq" id="WP_244708896.1">
    <property type="nucleotide sequence ID" value="NZ_CP095073.1"/>
</dbReference>
<evidence type="ECO:0000313" key="4">
    <source>
        <dbReference type="EMBL" id="UOQ43537.1"/>
    </source>
</evidence>
<evidence type="ECO:0000256" key="2">
    <source>
        <dbReference type="SAM" id="SignalP"/>
    </source>
</evidence>
<feature type="compositionally biased region" description="Polar residues" evidence="1">
    <location>
        <begin position="71"/>
        <end position="80"/>
    </location>
</feature>
<dbReference type="InterPro" id="IPR003709">
    <property type="entry name" value="VanY-like_core_dom"/>
</dbReference>
<reference evidence="4 5" key="1">
    <citation type="submission" date="2022-04" db="EMBL/GenBank/DDBJ databases">
        <title>Halobacillus sp. isolated from saltern.</title>
        <authorList>
            <person name="Won M."/>
            <person name="Lee C.-M."/>
            <person name="Woen H.-Y."/>
            <person name="Kwon S.-W."/>
        </authorList>
    </citation>
    <scope>NUCLEOTIDE SEQUENCE [LARGE SCALE GENOMIC DNA]</scope>
    <source>
        <strain evidence="4 5">SSBR10-3</strain>
    </source>
</reference>
<dbReference type="SUPFAM" id="SSF55166">
    <property type="entry name" value="Hedgehog/DD-peptidase"/>
    <property type="match status" value="1"/>
</dbReference>
<evidence type="ECO:0000256" key="1">
    <source>
        <dbReference type="SAM" id="MobiDB-lite"/>
    </source>
</evidence>
<dbReference type="PANTHER" id="PTHR34385">
    <property type="entry name" value="D-ALANYL-D-ALANINE CARBOXYPEPTIDASE"/>
    <property type="match status" value="1"/>
</dbReference>
<dbReference type="PROSITE" id="PS51257">
    <property type="entry name" value="PROKAR_LIPOPROTEIN"/>
    <property type="match status" value="1"/>
</dbReference>
<feature type="domain" description="D-alanyl-D-alanine carboxypeptidase-like core" evidence="3">
    <location>
        <begin position="143"/>
        <end position="272"/>
    </location>
</feature>
<dbReference type="InterPro" id="IPR052179">
    <property type="entry name" value="DD-CPase-like"/>
</dbReference>
<dbReference type="InterPro" id="IPR058193">
    <property type="entry name" value="VanY/YodJ_core_dom"/>
</dbReference>
<dbReference type="EMBL" id="CP095073">
    <property type="protein sequence ID" value="UOQ43537.1"/>
    <property type="molecule type" value="Genomic_DNA"/>
</dbReference>
<dbReference type="InterPro" id="IPR009045">
    <property type="entry name" value="Zn_M74/Hedgehog-like"/>
</dbReference>
<evidence type="ECO:0000259" key="3">
    <source>
        <dbReference type="Pfam" id="PF02557"/>
    </source>
</evidence>